<evidence type="ECO:0000313" key="4">
    <source>
        <dbReference type="Proteomes" id="UP000199103"/>
    </source>
</evidence>
<name>A0A1H1PP72_9ACTN</name>
<dbReference type="Pfam" id="PF03795">
    <property type="entry name" value="YCII"/>
    <property type="match status" value="1"/>
</dbReference>
<proteinExistence type="inferred from homology"/>
<dbReference type="InterPro" id="IPR011008">
    <property type="entry name" value="Dimeric_a/b-barrel"/>
</dbReference>
<sequence>MAQYAILLYADAVAGTGEEHDQHARDLQQAGVMVAAFALQSAETATTVSGDTVTDGPFVDAKEVIAGICIVEAADLDAALEIARNNPSARYGGSVEVRPVEGGVVVDRSV</sequence>
<dbReference type="Gene3D" id="3.30.70.1060">
    <property type="entry name" value="Dimeric alpha+beta barrel"/>
    <property type="match status" value="1"/>
</dbReference>
<dbReference type="AlphaFoldDB" id="A0A1H1PP72"/>
<feature type="domain" description="YCII-related" evidence="2">
    <location>
        <begin position="11"/>
        <end position="100"/>
    </location>
</feature>
<comment type="similarity">
    <text evidence="1">Belongs to the YciI family.</text>
</comment>
<dbReference type="OrthoDB" id="668782at2"/>
<accession>A0A1H1PP72</accession>
<dbReference type="InterPro" id="IPR005545">
    <property type="entry name" value="YCII"/>
</dbReference>
<gene>
    <name evidence="3" type="ORF">SAMN04489812_0977</name>
</gene>
<evidence type="ECO:0000256" key="1">
    <source>
        <dbReference type="ARBA" id="ARBA00007689"/>
    </source>
</evidence>
<protein>
    <submittedName>
        <fullName evidence="3">Uncharacterized conserved protein</fullName>
    </submittedName>
</protein>
<dbReference type="PANTHER" id="PTHR35174:SF3">
    <property type="entry name" value="BLL7171 PROTEIN"/>
    <property type="match status" value="1"/>
</dbReference>
<keyword evidence="4" id="KW-1185">Reference proteome</keyword>
<dbReference type="SUPFAM" id="SSF54909">
    <property type="entry name" value="Dimeric alpha+beta barrel"/>
    <property type="match status" value="1"/>
</dbReference>
<evidence type="ECO:0000259" key="2">
    <source>
        <dbReference type="Pfam" id="PF03795"/>
    </source>
</evidence>
<dbReference type="Proteomes" id="UP000199103">
    <property type="component" value="Chromosome I"/>
</dbReference>
<dbReference type="EMBL" id="LT629772">
    <property type="protein sequence ID" value="SDS13102.1"/>
    <property type="molecule type" value="Genomic_DNA"/>
</dbReference>
<organism evidence="3 4">
    <name type="scientific">Microlunatus soli</name>
    <dbReference type="NCBI Taxonomy" id="630515"/>
    <lineage>
        <taxon>Bacteria</taxon>
        <taxon>Bacillati</taxon>
        <taxon>Actinomycetota</taxon>
        <taxon>Actinomycetes</taxon>
        <taxon>Propionibacteriales</taxon>
        <taxon>Propionibacteriaceae</taxon>
        <taxon>Microlunatus</taxon>
    </lineage>
</organism>
<evidence type="ECO:0000313" key="3">
    <source>
        <dbReference type="EMBL" id="SDS13102.1"/>
    </source>
</evidence>
<dbReference type="RefSeq" id="WP_091531948.1">
    <property type="nucleotide sequence ID" value="NZ_LT629772.1"/>
</dbReference>
<dbReference type="PANTHER" id="PTHR35174">
    <property type="entry name" value="BLL7171 PROTEIN-RELATED"/>
    <property type="match status" value="1"/>
</dbReference>
<reference evidence="3 4" key="1">
    <citation type="submission" date="2016-10" db="EMBL/GenBank/DDBJ databases">
        <authorList>
            <person name="de Groot N.N."/>
        </authorList>
    </citation>
    <scope>NUCLEOTIDE SEQUENCE [LARGE SCALE GENOMIC DNA]</scope>
    <source>
        <strain evidence="3 4">DSM 21800</strain>
    </source>
</reference>
<dbReference type="STRING" id="630515.SAMN04489812_0977"/>